<protein>
    <recommendedName>
        <fullName evidence="3">Tc1-like transposase DDE domain-containing protein</fullName>
    </recommendedName>
</protein>
<dbReference type="Proteomes" id="UP000055045">
    <property type="component" value="Unassembled WGS sequence"/>
</dbReference>
<gene>
    <name evidence="1" type="ORF">ACN42_g11575</name>
</gene>
<dbReference type="EMBL" id="LLXE01000695">
    <property type="protein sequence ID" value="KUM55671.1"/>
    <property type="molecule type" value="Genomic_DNA"/>
</dbReference>
<accession>A0A124GPQ0</accession>
<proteinExistence type="predicted"/>
<keyword evidence="2" id="KW-1185">Reference proteome</keyword>
<dbReference type="AlphaFoldDB" id="A0A124GPQ0"/>
<organism evidence="1 2">
    <name type="scientific">Penicillium freii</name>
    <dbReference type="NCBI Taxonomy" id="48697"/>
    <lineage>
        <taxon>Eukaryota</taxon>
        <taxon>Fungi</taxon>
        <taxon>Dikarya</taxon>
        <taxon>Ascomycota</taxon>
        <taxon>Pezizomycotina</taxon>
        <taxon>Eurotiomycetes</taxon>
        <taxon>Eurotiomycetidae</taxon>
        <taxon>Eurotiales</taxon>
        <taxon>Aspergillaceae</taxon>
        <taxon>Penicillium</taxon>
    </lineage>
</organism>
<name>A0A124GPQ0_PENFR</name>
<dbReference type="STRING" id="48697.A0A124GPQ0"/>
<evidence type="ECO:0000313" key="1">
    <source>
        <dbReference type="EMBL" id="KUM55671.1"/>
    </source>
</evidence>
<evidence type="ECO:0000313" key="2">
    <source>
        <dbReference type="Proteomes" id="UP000055045"/>
    </source>
</evidence>
<sequence>MYAQDGIVLSRIFRGSTDASVFESFIAQLLQHCGRWPEPKSVLLMDNASLPHSERFAQICSIKQNWSYYEADPDQGSDVFLAWCINEVGAKEESTRGHFRHAGLKIEEAS</sequence>
<comment type="caution">
    <text evidence="1">The sequence shown here is derived from an EMBL/GenBank/DDBJ whole genome shotgun (WGS) entry which is preliminary data.</text>
</comment>
<evidence type="ECO:0008006" key="3">
    <source>
        <dbReference type="Google" id="ProtNLM"/>
    </source>
</evidence>
<reference evidence="1 2" key="1">
    <citation type="submission" date="2015-10" db="EMBL/GenBank/DDBJ databases">
        <title>Genome sequencing of Penicillium freii.</title>
        <authorList>
            <person name="Nguyen H.D."/>
            <person name="Visagie C.M."/>
            <person name="Seifert K.A."/>
        </authorList>
    </citation>
    <scope>NUCLEOTIDE SEQUENCE [LARGE SCALE GENOMIC DNA]</scope>
    <source>
        <strain evidence="1 2">DAOM 242723</strain>
    </source>
</reference>